<organism evidence="3 4">
    <name type="scientific">Coprinopsis cinerea (strain Okayama-7 / 130 / ATCC MYA-4618 / FGSC 9003)</name>
    <name type="common">Inky cap fungus</name>
    <name type="synonym">Hormographiella aspergillata</name>
    <dbReference type="NCBI Taxonomy" id="240176"/>
    <lineage>
        <taxon>Eukaryota</taxon>
        <taxon>Fungi</taxon>
        <taxon>Dikarya</taxon>
        <taxon>Basidiomycota</taxon>
        <taxon>Agaricomycotina</taxon>
        <taxon>Agaricomycetes</taxon>
        <taxon>Agaricomycetidae</taxon>
        <taxon>Agaricales</taxon>
        <taxon>Agaricineae</taxon>
        <taxon>Psathyrellaceae</taxon>
        <taxon>Coprinopsis</taxon>
    </lineage>
</organism>
<keyword evidence="3" id="KW-0808">Transferase</keyword>
<proteinExistence type="predicted"/>
<gene>
    <name evidence="3" type="ORF">CC1G_10437</name>
</gene>
<evidence type="ECO:0000259" key="2">
    <source>
        <dbReference type="Pfam" id="PF17667"/>
    </source>
</evidence>
<dbReference type="STRING" id="240176.A8PDR8"/>
<dbReference type="PROSITE" id="PS00109">
    <property type="entry name" value="PROTEIN_KINASE_TYR"/>
    <property type="match status" value="1"/>
</dbReference>
<dbReference type="GO" id="GO:0004672">
    <property type="term" value="F:protein kinase activity"/>
    <property type="evidence" value="ECO:0007669"/>
    <property type="project" value="InterPro"/>
</dbReference>
<dbReference type="PANTHER" id="PTHR38248:SF2">
    <property type="entry name" value="FUNK1 11"/>
    <property type="match status" value="1"/>
</dbReference>
<dbReference type="InterPro" id="IPR011009">
    <property type="entry name" value="Kinase-like_dom_sf"/>
</dbReference>
<dbReference type="Proteomes" id="UP000001861">
    <property type="component" value="Unassembled WGS sequence"/>
</dbReference>
<feature type="domain" description="Fungal-type protein kinase" evidence="2">
    <location>
        <begin position="226"/>
        <end position="409"/>
    </location>
</feature>
<accession>A8PDR8</accession>
<evidence type="ECO:0000313" key="3">
    <source>
        <dbReference type="EMBL" id="EAU81150.2"/>
    </source>
</evidence>
<keyword evidence="3" id="KW-0418">Kinase</keyword>
<dbReference type="AlphaFoldDB" id="A8PDR8"/>
<dbReference type="InterPro" id="IPR008266">
    <property type="entry name" value="Tyr_kinase_AS"/>
</dbReference>
<dbReference type="RefSeq" id="XP_001840651.2">
    <property type="nucleotide sequence ID" value="XM_001840599.2"/>
</dbReference>
<dbReference type="EMBL" id="AACS02000007">
    <property type="protein sequence ID" value="EAU81150.2"/>
    <property type="molecule type" value="Genomic_DNA"/>
</dbReference>
<feature type="compositionally biased region" description="Low complexity" evidence="1">
    <location>
        <begin position="697"/>
        <end position="717"/>
    </location>
</feature>
<dbReference type="GeneID" id="6017303"/>
<dbReference type="eggNOG" id="ENOG502S5WB">
    <property type="taxonomic scope" value="Eukaryota"/>
</dbReference>
<dbReference type="OMA" id="GPPEMES"/>
<reference evidence="3 4" key="1">
    <citation type="journal article" date="2010" name="Proc. Natl. Acad. Sci. U.S.A.">
        <title>Insights into evolution of multicellular fungi from the assembled chromosomes of the mushroom Coprinopsis cinerea (Coprinus cinereus).</title>
        <authorList>
            <person name="Stajich J.E."/>
            <person name="Wilke S.K."/>
            <person name="Ahren D."/>
            <person name="Au C.H."/>
            <person name="Birren B.W."/>
            <person name="Borodovsky M."/>
            <person name="Burns C."/>
            <person name="Canback B."/>
            <person name="Casselton L.A."/>
            <person name="Cheng C.K."/>
            <person name="Deng J."/>
            <person name="Dietrich F.S."/>
            <person name="Fargo D.C."/>
            <person name="Farman M.L."/>
            <person name="Gathman A.C."/>
            <person name="Goldberg J."/>
            <person name="Guigo R."/>
            <person name="Hoegger P.J."/>
            <person name="Hooker J.B."/>
            <person name="Huggins A."/>
            <person name="James T.Y."/>
            <person name="Kamada T."/>
            <person name="Kilaru S."/>
            <person name="Kodira C."/>
            <person name="Kues U."/>
            <person name="Kupfer D."/>
            <person name="Kwan H.S."/>
            <person name="Lomsadze A."/>
            <person name="Li W."/>
            <person name="Lilly W.W."/>
            <person name="Ma L.J."/>
            <person name="Mackey A.J."/>
            <person name="Manning G."/>
            <person name="Martin F."/>
            <person name="Muraguchi H."/>
            <person name="Natvig D.O."/>
            <person name="Palmerini H."/>
            <person name="Ramesh M.A."/>
            <person name="Rehmeyer C.J."/>
            <person name="Roe B.A."/>
            <person name="Shenoy N."/>
            <person name="Stanke M."/>
            <person name="Ter-Hovhannisyan V."/>
            <person name="Tunlid A."/>
            <person name="Velagapudi R."/>
            <person name="Vision T.J."/>
            <person name="Zeng Q."/>
            <person name="Zolan M.E."/>
            <person name="Pukkila P.J."/>
        </authorList>
    </citation>
    <scope>NUCLEOTIDE SEQUENCE [LARGE SCALE GENOMIC DNA]</scope>
    <source>
        <strain evidence="4">Okayama-7 / 130 / ATCC MYA-4618 / FGSC 9003</strain>
    </source>
</reference>
<keyword evidence="4" id="KW-1185">Reference proteome</keyword>
<dbReference type="Gene3D" id="1.10.510.10">
    <property type="entry name" value="Transferase(Phosphotransferase) domain 1"/>
    <property type="match status" value="1"/>
</dbReference>
<feature type="domain" description="Fungal-type protein kinase" evidence="2">
    <location>
        <begin position="426"/>
        <end position="558"/>
    </location>
</feature>
<dbReference type="KEGG" id="cci:CC1G_10437"/>
<dbReference type="InParanoid" id="A8PDR8"/>
<dbReference type="OrthoDB" id="5584477at2759"/>
<evidence type="ECO:0000313" key="4">
    <source>
        <dbReference type="Proteomes" id="UP000001861"/>
    </source>
</evidence>
<feature type="region of interest" description="Disordered" evidence="1">
    <location>
        <begin position="1"/>
        <end position="36"/>
    </location>
</feature>
<evidence type="ECO:0000256" key="1">
    <source>
        <dbReference type="SAM" id="MobiDB-lite"/>
    </source>
</evidence>
<dbReference type="VEuPathDB" id="FungiDB:CC1G_10437"/>
<comment type="caution">
    <text evidence="3">The sequence shown here is derived from an EMBL/GenBank/DDBJ whole genome shotgun (WGS) entry which is preliminary data.</text>
</comment>
<protein>
    <submittedName>
        <fullName evidence="3">Other/FunK1 protein kinase</fullName>
    </submittedName>
</protein>
<dbReference type="HOGENOM" id="CLU_005513_6_0_1"/>
<dbReference type="PANTHER" id="PTHR38248">
    <property type="entry name" value="FUNK1 6"/>
    <property type="match status" value="1"/>
</dbReference>
<sequence>MPNRMSTPEPGFSARKQTRTEEPRTPPRSVPTVQATATTVSVTPFKSKSSRSIALVKMTVDEQKEIIRIELEGNRVEAEFDFWSQVYSDESVSDEATVENYLQTTALYCCTSKRWTGIPANVAEEIKLYPPGTAIFQDIIQHFGHGERRQVWNMYHFRSKKKAKDDDNYVELSKTKTAMCHCEPHGAAACTTPDFVITGSDQYTPRLTHDVECPLYDDTRWLADGKLDKNMSSDLGAMTTQFGVYARQIFNVQPNRTFVRILAFSEKHIRLFHFDRSGVKYTPLLDYHKNPVAFVRTVLSLLSEHSNHSGFDPSITYSIEGDGDGKHKVGYIKLNKTKYKMRQLAPSFKTWDLSGRGTTCWIVVGKVDGKMEVLLIKDSWISVGRQPEYRYLEDAAAVPGIAKLVEWEDSVETAALRHEQEGAMPNNFHNRVKRKIVQLYYGPQITRFLTRLEPLKALHDTVGTHESLEDHDILHRDISTSNILLNRNPSCDRDGVIIDLDMAIRPSSVKGASADCRTGTPETQSINILDSSRMGVPTLRHSYLDDLESFFWVFCIIVTGYDSKGKRAEPTPACIQGWRNADPEHAANAKRAFLFAPPLAPVDPTWGKHVQRLFWDLRRFFMGMTSLVSDIAAGRSEMTMEELFSKRVEHYRTVRGYIKKAIDAIEAETPPEKRPAQDVSLEEPEPKRRRSERQRSKQAAAGAQAGTSTPTTAADSP</sequence>
<dbReference type="Pfam" id="PF17667">
    <property type="entry name" value="Pkinase_fungal"/>
    <property type="match status" value="2"/>
</dbReference>
<dbReference type="SUPFAM" id="SSF56112">
    <property type="entry name" value="Protein kinase-like (PK-like)"/>
    <property type="match status" value="1"/>
</dbReference>
<name>A8PDR8_COPC7</name>
<dbReference type="InterPro" id="IPR040976">
    <property type="entry name" value="Pkinase_fungal"/>
</dbReference>
<feature type="region of interest" description="Disordered" evidence="1">
    <location>
        <begin position="666"/>
        <end position="717"/>
    </location>
</feature>